<keyword evidence="1" id="KW-0812">Transmembrane</keyword>
<feature type="transmembrane region" description="Helical" evidence="1">
    <location>
        <begin position="73"/>
        <end position="98"/>
    </location>
</feature>
<evidence type="ECO:0000313" key="3">
    <source>
        <dbReference type="Proteomes" id="UP001497045"/>
    </source>
</evidence>
<dbReference type="RefSeq" id="WP_341673062.1">
    <property type="nucleotide sequence ID" value="NZ_JBBYHV010000001.1"/>
</dbReference>
<keyword evidence="3" id="KW-1185">Reference proteome</keyword>
<proteinExistence type="predicted"/>
<comment type="caution">
    <text evidence="2">The sequence shown here is derived from an EMBL/GenBank/DDBJ whole genome shotgun (WGS) entry which is preliminary data.</text>
</comment>
<sequence>MSGFLFVLLFLLALFCVGGAPYVLGGILAGSYRSMPKWCGALVSALTALLPFVALTVYTSVTNPDAFYDRGKLDVLPILTIFAASPYLMALPIGWIGFHRRRRADEEDEMIRGA</sequence>
<keyword evidence="1" id="KW-0472">Membrane</keyword>
<organism evidence="2 3">
    <name type="scientific">Aurantiacibacter gilvus</name>
    <dbReference type="NCBI Taxonomy" id="3139141"/>
    <lineage>
        <taxon>Bacteria</taxon>
        <taxon>Pseudomonadati</taxon>
        <taxon>Pseudomonadota</taxon>
        <taxon>Alphaproteobacteria</taxon>
        <taxon>Sphingomonadales</taxon>
        <taxon>Erythrobacteraceae</taxon>
        <taxon>Aurantiacibacter</taxon>
    </lineage>
</organism>
<keyword evidence="1" id="KW-1133">Transmembrane helix</keyword>
<accession>A0ABU9IDP1</accession>
<name>A0ABU9IDP1_9SPHN</name>
<gene>
    <name evidence="2" type="ORF">AAEO60_07660</name>
</gene>
<reference evidence="2 3" key="1">
    <citation type="submission" date="2024-04" db="EMBL/GenBank/DDBJ databases">
        <title>Aurantiacibacter sp. DGU6 16S ribosomal RNA gene Genome sequencing and assembly.</title>
        <authorList>
            <person name="Park S."/>
        </authorList>
    </citation>
    <scope>NUCLEOTIDE SEQUENCE [LARGE SCALE GENOMIC DNA]</scope>
    <source>
        <strain evidence="2 3">DGU6</strain>
    </source>
</reference>
<evidence type="ECO:0000313" key="2">
    <source>
        <dbReference type="EMBL" id="MEL1250543.1"/>
    </source>
</evidence>
<dbReference type="EMBL" id="JBBYHV010000001">
    <property type="protein sequence ID" value="MEL1250543.1"/>
    <property type="molecule type" value="Genomic_DNA"/>
</dbReference>
<protein>
    <submittedName>
        <fullName evidence="2">Uncharacterized protein</fullName>
    </submittedName>
</protein>
<dbReference type="Proteomes" id="UP001497045">
    <property type="component" value="Unassembled WGS sequence"/>
</dbReference>
<feature type="transmembrane region" description="Helical" evidence="1">
    <location>
        <begin position="41"/>
        <end position="61"/>
    </location>
</feature>
<evidence type="ECO:0000256" key="1">
    <source>
        <dbReference type="SAM" id="Phobius"/>
    </source>
</evidence>